<comment type="caution">
    <text evidence="2">The sequence shown here is derived from an EMBL/GenBank/DDBJ whole genome shotgun (WGS) entry which is preliminary data.</text>
</comment>
<feature type="region of interest" description="Disordered" evidence="1">
    <location>
        <begin position="852"/>
        <end position="886"/>
    </location>
</feature>
<dbReference type="InterPro" id="IPR051162">
    <property type="entry name" value="T4SS_component"/>
</dbReference>
<protein>
    <recommendedName>
        <fullName evidence="4">AAA domain-containing protein</fullName>
    </recommendedName>
</protein>
<evidence type="ECO:0000256" key="1">
    <source>
        <dbReference type="SAM" id="MobiDB-lite"/>
    </source>
</evidence>
<organism evidence="2 3">
    <name type="scientific">Kineosporia succinea</name>
    <dbReference type="NCBI Taxonomy" id="84632"/>
    <lineage>
        <taxon>Bacteria</taxon>
        <taxon>Bacillati</taxon>
        <taxon>Actinomycetota</taxon>
        <taxon>Actinomycetes</taxon>
        <taxon>Kineosporiales</taxon>
        <taxon>Kineosporiaceae</taxon>
        <taxon>Kineosporia</taxon>
    </lineage>
</organism>
<accession>A0ABT9P9L0</accession>
<dbReference type="Proteomes" id="UP001235712">
    <property type="component" value="Unassembled WGS sequence"/>
</dbReference>
<dbReference type="EMBL" id="JAUSQZ010000001">
    <property type="protein sequence ID" value="MDP9829386.1"/>
    <property type="molecule type" value="Genomic_DNA"/>
</dbReference>
<dbReference type="RefSeq" id="WP_307247523.1">
    <property type="nucleotide sequence ID" value="NZ_JAUSQZ010000001.1"/>
</dbReference>
<dbReference type="PANTHER" id="PTHR30121:SF6">
    <property type="entry name" value="SLR6007 PROTEIN"/>
    <property type="match status" value="1"/>
</dbReference>
<evidence type="ECO:0000313" key="2">
    <source>
        <dbReference type="EMBL" id="MDP9829386.1"/>
    </source>
</evidence>
<name>A0ABT9P9L0_9ACTN</name>
<dbReference type="PANTHER" id="PTHR30121">
    <property type="entry name" value="UNCHARACTERIZED PROTEIN YJGR-RELATED"/>
    <property type="match status" value="1"/>
</dbReference>
<dbReference type="InterPro" id="IPR027417">
    <property type="entry name" value="P-loop_NTPase"/>
</dbReference>
<dbReference type="Pfam" id="PF12846">
    <property type="entry name" value="AAA_10"/>
    <property type="match status" value="1"/>
</dbReference>
<keyword evidence="3" id="KW-1185">Reference proteome</keyword>
<dbReference type="Gene3D" id="3.40.50.300">
    <property type="entry name" value="P-loop containing nucleotide triphosphate hydrolases"/>
    <property type="match status" value="2"/>
</dbReference>
<evidence type="ECO:0000313" key="3">
    <source>
        <dbReference type="Proteomes" id="UP001235712"/>
    </source>
</evidence>
<sequence>MFRKNKPAGEVMPKSPLAASMIDGHIVYTGSDVWAWHEIPTQRWAFRADGERLNLILDIASRTAALQGRQIRMRVTAQPLDAARWADTLGGELTPAPLPGYGEHLATVRDHLSEGVGALKRAYIGVRLTARQGGGPVNAAFDKVMGRASQGLEKKVRDDAAIVAETLAGVGIEAEPASAASMEWLMRRSIELGMPAPQELSPSEAEGRWDSGDLHELTENVSHEAGMLSDEVKVIGRGRLAGLERWVSVLTVGRVDQIEIPDPAHVPWLAETDRLPFPVEWSMNLTVLDGDQAKKAVQRKLLVIRDMQKHYAEHGLDEPLALERQVEQARQVEDEMTTGRDVQATRVHGWYRVAVWGETREECRERARILIDRYRKRQVTIARPKGQWGLLREFIPGEPLSDAAYQRRLPALYFAAGVPQTASALGDGRGPYIGHTTGAGHQAVNFDTHFSTEVRETSGLVPIVGGLGAGKSVLAGLITYEAVRRGVTSVMLDPSGPLAALTKLPELQEHSRHIDLMAAPAGTLNPYAVVAQPRSVDYFGRPDELEEARTLAAQDRKLLAIDVATMLLPADLATQGRARLLITEAVRSTRGLPTASLWQVVKYLEQESDGKDIAAYMRDMAEMPMARLFFPNEGDGQAQNDDSDEAKLTVLTMAGLVLPPSSVPREHWSTTEQLAVPLLHLASWYATRTIYGRPRDERKLVALDETHFLGEWGAGRALFNRLGRDSRKWNTCVLAASQNPADVLGMEVSNFVSAAFVGRIQDEKVAEDALRLLNVPVGDGYEGALARLSPRSMSGQRSGVREFVMRDVDGRVDKMRVDLDHLPSLLAALDTTAAPSLPRPEPAADHHAATIESFEERTIRLPQPARTRRAMPAAVDNVTAGLGGGQ</sequence>
<dbReference type="SUPFAM" id="SSF52540">
    <property type="entry name" value="P-loop containing nucleoside triphosphate hydrolases"/>
    <property type="match status" value="1"/>
</dbReference>
<gene>
    <name evidence="2" type="ORF">J2S57_005135</name>
</gene>
<reference evidence="2 3" key="1">
    <citation type="submission" date="2023-07" db="EMBL/GenBank/DDBJ databases">
        <title>Sequencing the genomes of 1000 actinobacteria strains.</title>
        <authorList>
            <person name="Klenk H.-P."/>
        </authorList>
    </citation>
    <scope>NUCLEOTIDE SEQUENCE [LARGE SCALE GENOMIC DNA]</scope>
    <source>
        <strain evidence="2 3">DSM 44388</strain>
    </source>
</reference>
<proteinExistence type="predicted"/>
<evidence type="ECO:0008006" key="4">
    <source>
        <dbReference type="Google" id="ProtNLM"/>
    </source>
</evidence>